<dbReference type="PRINTS" id="PR00359">
    <property type="entry name" value="BP450"/>
</dbReference>
<comment type="cofactor">
    <cofactor evidence="1">
        <name>heme</name>
        <dbReference type="ChEBI" id="CHEBI:30413"/>
    </cofactor>
</comment>
<keyword evidence="3" id="KW-0349">Heme</keyword>
<gene>
    <name evidence="8" type="ORF">SAMN05444374_1163</name>
</gene>
<comment type="similarity">
    <text evidence="2">Belongs to the cytochrome P450 family.</text>
</comment>
<accession>A0A1I0UBV4</accession>
<evidence type="ECO:0000256" key="2">
    <source>
        <dbReference type="ARBA" id="ARBA00010617"/>
    </source>
</evidence>
<evidence type="ECO:0000256" key="1">
    <source>
        <dbReference type="ARBA" id="ARBA00001971"/>
    </source>
</evidence>
<dbReference type="Gene3D" id="1.10.630.10">
    <property type="entry name" value="Cytochrome P450"/>
    <property type="match status" value="1"/>
</dbReference>
<evidence type="ECO:0000256" key="3">
    <source>
        <dbReference type="ARBA" id="ARBA00022617"/>
    </source>
</evidence>
<dbReference type="Pfam" id="PF00067">
    <property type="entry name" value="p450"/>
    <property type="match status" value="1"/>
</dbReference>
<protein>
    <submittedName>
        <fullName evidence="8">Cytochrome P450 PksS</fullName>
    </submittedName>
</protein>
<evidence type="ECO:0000256" key="7">
    <source>
        <dbReference type="ARBA" id="ARBA00023033"/>
    </source>
</evidence>
<dbReference type="EMBL" id="FOJN01000016">
    <property type="protein sequence ID" value="SFA60716.1"/>
    <property type="molecule type" value="Genomic_DNA"/>
</dbReference>
<evidence type="ECO:0000256" key="4">
    <source>
        <dbReference type="ARBA" id="ARBA00022723"/>
    </source>
</evidence>
<dbReference type="InterPro" id="IPR002397">
    <property type="entry name" value="Cyt_P450_B"/>
</dbReference>
<dbReference type="GO" id="GO:0020037">
    <property type="term" value="F:heme binding"/>
    <property type="evidence" value="ECO:0007669"/>
    <property type="project" value="InterPro"/>
</dbReference>
<evidence type="ECO:0000313" key="9">
    <source>
        <dbReference type="Proteomes" id="UP000182054"/>
    </source>
</evidence>
<keyword evidence="7" id="KW-0503">Monooxygenase</keyword>
<evidence type="ECO:0000256" key="6">
    <source>
        <dbReference type="ARBA" id="ARBA00023004"/>
    </source>
</evidence>
<dbReference type="OrthoDB" id="3213397at2"/>
<dbReference type="InterPro" id="IPR001128">
    <property type="entry name" value="Cyt_P450"/>
</dbReference>
<evidence type="ECO:0000313" key="8">
    <source>
        <dbReference type="EMBL" id="SFA60716.1"/>
    </source>
</evidence>
<dbReference type="CDD" id="cd20625">
    <property type="entry name" value="CYP164-like"/>
    <property type="match status" value="1"/>
</dbReference>
<dbReference type="InterPro" id="IPR036396">
    <property type="entry name" value="Cyt_P450_sf"/>
</dbReference>
<reference evidence="8 9" key="1">
    <citation type="submission" date="2016-10" db="EMBL/GenBank/DDBJ databases">
        <authorList>
            <person name="de Groot N.N."/>
        </authorList>
    </citation>
    <scope>NUCLEOTIDE SEQUENCE [LARGE SCALE GENOMIC DNA]</scope>
    <source>
        <strain evidence="8 9">DSM 44908</strain>
    </source>
</reference>
<dbReference type="GeneID" id="85487271"/>
<dbReference type="GO" id="GO:0004497">
    <property type="term" value="F:monooxygenase activity"/>
    <property type="evidence" value="ECO:0007669"/>
    <property type="project" value="UniProtKB-KW"/>
</dbReference>
<dbReference type="Proteomes" id="UP000182054">
    <property type="component" value="Unassembled WGS sequence"/>
</dbReference>
<dbReference type="SUPFAM" id="SSF48264">
    <property type="entry name" value="Cytochrome P450"/>
    <property type="match status" value="1"/>
</dbReference>
<dbReference type="RefSeq" id="WP_068365727.1">
    <property type="nucleotide sequence ID" value="NZ_FOJN01000016.1"/>
</dbReference>
<dbReference type="PANTHER" id="PTHR46696">
    <property type="entry name" value="P450, PUTATIVE (EUROFUNG)-RELATED"/>
    <property type="match status" value="1"/>
</dbReference>
<dbReference type="AlphaFoldDB" id="A0A1I0UBV4"/>
<dbReference type="FunFam" id="1.10.630.10:FF:000018">
    <property type="entry name" value="Cytochrome P450 monooxygenase"/>
    <property type="match status" value="1"/>
</dbReference>
<evidence type="ECO:0000256" key="5">
    <source>
        <dbReference type="ARBA" id="ARBA00023002"/>
    </source>
</evidence>
<sequence length="408" mass="45741">MSRPVALHDEFDAGPYPLYDMMRESSPVTFMEEVGGFDAWLVTRYDDVSFCMKKPAIFGHESFWDEPVSMHDPSDAVQKSVVESFSNIMMYKDDSPHSTMRKVLGPPFAPPKVASRRDQVKALCRDLLQRCREKGTFDFAQDFAYLLPSLVVADYLGIPEEDREFVRLLADRFRVVFEPEVQGDARADMLRDVAPLVSYLDDLIAQRRAEPQDDFLSALTAIDEADGGMTTDELRGNLMHLLLAGNETTTNLLSHMAVQLARTPELREIIAADPTRARHFVEETLRFEAPLQIIARKTREPVTIGDTEIPSGAMVALGVGSANRDPARFDDPDRFDLDRDDKAHLSFAVGAHFCIGAPLARLEGQIAAEMLAGEFRDLEIVADKKPEWKPDLISRGFIHLPARSTQSP</sequence>
<keyword evidence="6" id="KW-0408">Iron</keyword>
<proteinExistence type="inferred from homology"/>
<organism evidence="8 9">
    <name type="scientific">Rhodococcoides kroppenstedtii</name>
    <dbReference type="NCBI Taxonomy" id="293050"/>
    <lineage>
        <taxon>Bacteria</taxon>
        <taxon>Bacillati</taxon>
        <taxon>Actinomycetota</taxon>
        <taxon>Actinomycetes</taxon>
        <taxon>Mycobacteriales</taxon>
        <taxon>Nocardiaceae</taxon>
        <taxon>Rhodococcoides</taxon>
    </lineage>
</organism>
<dbReference type="PANTHER" id="PTHR46696:SF3">
    <property type="entry name" value="PULCHERRIMINIC ACID SYNTHASE"/>
    <property type="match status" value="1"/>
</dbReference>
<keyword evidence="5" id="KW-0560">Oxidoreductase</keyword>
<name>A0A1I0UBV4_9NOCA</name>
<dbReference type="PRINTS" id="PR00385">
    <property type="entry name" value="P450"/>
</dbReference>
<dbReference type="GO" id="GO:0005506">
    <property type="term" value="F:iron ion binding"/>
    <property type="evidence" value="ECO:0007669"/>
    <property type="project" value="InterPro"/>
</dbReference>
<dbReference type="GO" id="GO:0016705">
    <property type="term" value="F:oxidoreductase activity, acting on paired donors, with incorporation or reduction of molecular oxygen"/>
    <property type="evidence" value="ECO:0007669"/>
    <property type="project" value="InterPro"/>
</dbReference>
<keyword evidence="4" id="KW-0479">Metal-binding</keyword>